<dbReference type="EMBL" id="JXTB01000031">
    <property type="protein sequence ID" value="PON73826.1"/>
    <property type="molecule type" value="Genomic_DNA"/>
</dbReference>
<comment type="caution">
    <text evidence="1">The sequence shown here is derived from an EMBL/GenBank/DDBJ whole genome shotgun (WGS) entry which is preliminary data.</text>
</comment>
<dbReference type="AlphaFoldDB" id="A0A2P5DKK9"/>
<keyword evidence="2" id="KW-1185">Reference proteome</keyword>
<evidence type="ECO:0000313" key="2">
    <source>
        <dbReference type="Proteomes" id="UP000237105"/>
    </source>
</evidence>
<name>A0A2P5DKK9_PARAD</name>
<dbReference type="OrthoDB" id="1207233at2759"/>
<sequence>MHESRLRHHGIVVGGLVHPPSVRARKPARGLFSDYLHFGRRRHSVPLRFGRIRHMGVPPVFRDRCVKLFYHRYSCGLASMFGVCLQFRSSSLKPWLLKRNPGQHHVTSNTELGLPRTQINGLHGEMILGLVWTGANTTSSLLN</sequence>
<organism evidence="1 2">
    <name type="scientific">Parasponia andersonii</name>
    <name type="common">Sponia andersonii</name>
    <dbReference type="NCBI Taxonomy" id="3476"/>
    <lineage>
        <taxon>Eukaryota</taxon>
        <taxon>Viridiplantae</taxon>
        <taxon>Streptophyta</taxon>
        <taxon>Embryophyta</taxon>
        <taxon>Tracheophyta</taxon>
        <taxon>Spermatophyta</taxon>
        <taxon>Magnoliopsida</taxon>
        <taxon>eudicotyledons</taxon>
        <taxon>Gunneridae</taxon>
        <taxon>Pentapetalae</taxon>
        <taxon>rosids</taxon>
        <taxon>fabids</taxon>
        <taxon>Rosales</taxon>
        <taxon>Cannabaceae</taxon>
        <taxon>Parasponia</taxon>
    </lineage>
</organism>
<protein>
    <submittedName>
        <fullName evidence="1">Uncharacterized protein</fullName>
    </submittedName>
</protein>
<dbReference type="Proteomes" id="UP000237105">
    <property type="component" value="Unassembled WGS sequence"/>
</dbReference>
<evidence type="ECO:0000313" key="1">
    <source>
        <dbReference type="EMBL" id="PON73826.1"/>
    </source>
</evidence>
<gene>
    <name evidence="1" type="ORF">PanWU01x14_053760</name>
</gene>
<reference evidence="2" key="1">
    <citation type="submission" date="2016-06" db="EMBL/GenBank/DDBJ databases">
        <title>Parallel loss of symbiosis genes in relatives of nitrogen-fixing non-legume Parasponia.</title>
        <authorList>
            <person name="Van Velzen R."/>
            <person name="Holmer R."/>
            <person name="Bu F."/>
            <person name="Rutten L."/>
            <person name="Van Zeijl A."/>
            <person name="Liu W."/>
            <person name="Santuari L."/>
            <person name="Cao Q."/>
            <person name="Sharma T."/>
            <person name="Shen D."/>
            <person name="Roswanjaya Y."/>
            <person name="Wardhani T."/>
            <person name="Kalhor M.S."/>
            <person name="Jansen J."/>
            <person name="Van den Hoogen J."/>
            <person name="Gungor B."/>
            <person name="Hartog M."/>
            <person name="Hontelez J."/>
            <person name="Verver J."/>
            <person name="Yang W.-C."/>
            <person name="Schijlen E."/>
            <person name="Repin R."/>
            <person name="Schilthuizen M."/>
            <person name="Schranz E."/>
            <person name="Heidstra R."/>
            <person name="Miyata K."/>
            <person name="Fedorova E."/>
            <person name="Kohlen W."/>
            <person name="Bisseling T."/>
            <person name="Smit S."/>
            <person name="Geurts R."/>
        </authorList>
    </citation>
    <scope>NUCLEOTIDE SEQUENCE [LARGE SCALE GENOMIC DNA]</scope>
    <source>
        <strain evidence="2">cv. WU1-14</strain>
    </source>
</reference>
<accession>A0A2P5DKK9</accession>
<proteinExistence type="predicted"/>